<dbReference type="InterPro" id="IPR019405">
    <property type="entry name" value="Lactonase_7-beta_prop"/>
</dbReference>
<dbReference type="PANTHER" id="PTHR30344:SF1">
    <property type="entry name" value="6-PHOSPHOGLUCONOLACTONASE"/>
    <property type="match status" value="1"/>
</dbReference>
<dbReference type="InterPro" id="IPR015943">
    <property type="entry name" value="WD40/YVTN_repeat-like_dom_sf"/>
</dbReference>
<name>A0ABY8X7Z5_9BACL</name>
<evidence type="ECO:0000313" key="3">
    <source>
        <dbReference type="Proteomes" id="UP001236415"/>
    </source>
</evidence>
<dbReference type="InterPro" id="IPR011048">
    <property type="entry name" value="Haem_d1_sf"/>
</dbReference>
<dbReference type="RefSeq" id="WP_285745788.1">
    <property type="nucleotide sequence ID" value="NZ_CP127162.1"/>
</dbReference>
<gene>
    <name evidence="2" type="ORF">QPK24_02220</name>
</gene>
<evidence type="ECO:0000256" key="1">
    <source>
        <dbReference type="ARBA" id="ARBA00005564"/>
    </source>
</evidence>
<comment type="similarity">
    <text evidence="1">Belongs to the cycloisomerase 2 family.</text>
</comment>
<keyword evidence="2" id="KW-0378">Hydrolase</keyword>
<accession>A0ABY8X7Z5</accession>
<dbReference type="Proteomes" id="UP001236415">
    <property type="component" value="Chromosome"/>
</dbReference>
<dbReference type="GO" id="GO:0016787">
    <property type="term" value="F:hydrolase activity"/>
    <property type="evidence" value="ECO:0007669"/>
    <property type="project" value="UniProtKB-KW"/>
</dbReference>
<dbReference type="InterPro" id="IPR050282">
    <property type="entry name" value="Cycloisomerase_2"/>
</dbReference>
<dbReference type="Pfam" id="PF10282">
    <property type="entry name" value="Lactonase"/>
    <property type="match status" value="1"/>
</dbReference>
<dbReference type="EMBL" id="CP127162">
    <property type="protein sequence ID" value="WIV19586.1"/>
    <property type="molecule type" value="Genomic_DNA"/>
</dbReference>
<dbReference type="Gene3D" id="2.130.10.10">
    <property type="entry name" value="YVTN repeat-like/Quinoprotein amine dehydrogenase"/>
    <property type="match status" value="1"/>
</dbReference>
<dbReference type="EC" id="3.1.1.-" evidence="2"/>
<evidence type="ECO:0000313" key="2">
    <source>
        <dbReference type="EMBL" id="WIV19586.1"/>
    </source>
</evidence>
<sequence>MTNEQAQTAEEVLFYTGTYSTAKKPSIFLIAANKATGQMRVMNQMDGIDQPSFVALHPSGEKLYAVSEKAEGELFTYQVDASTKQLHLLDRKSTEGADPCYVSVDAAGRYVFVANYSSGSVNVFSLDDSGLPLEMSAKIQHVGEGFRKDRQEGPHAHSILPSADGNFVYVCDLGLDQLIVYRNEDGKLSTHYELKLPAGSGPRHLVIHPSEKFAYVVNELNSTVTAMTYNKNRGEFQITHHIPTRGENAQDENTGADIRVSPCGRFLYASNRGDDTISLFHINEETGELTAIEQVSTGGKTPRNFNLLAGGLLIAANQGTNNLVSFRIDRDTGKLSKTGFELELQSPVCIEPLN</sequence>
<reference evidence="2 3" key="1">
    <citation type="submission" date="2023-06" db="EMBL/GenBank/DDBJ databases">
        <title>Paenibacillus polygonum sp. nov., an endophytic bacterium, isolated from Polygonum lapathifolium L. in Nanji Wetland National Nature Reserve, South of Poyang Lake, Jiangxi Province, China.</title>
        <authorList>
            <person name="Yu Z."/>
        </authorList>
    </citation>
    <scope>NUCLEOTIDE SEQUENCE [LARGE SCALE GENOMIC DNA]</scope>
    <source>
        <strain evidence="2 3">C31</strain>
    </source>
</reference>
<keyword evidence="3" id="KW-1185">Reference proteome</keyword>
<organism evidence="2 3">
    <name type="scientific">Paenibacillus polygoni</name>
    <dbReference type="NCBI Taxonomy" id="3050112"/>
    <lineage>
        <taxon>Bacteria</taxon>
        <taxon>Bacillati</taxon>
        <taxon>Bacillota</taxon>
        <taxon>Bacilli</taxon>
        <taxon>Bacillales</taxon>
        <taxon>Paenibacillaceae</taxon>
        <taxon>Paenibacillus</taxon>
    </lineage>
</organism>
<proteinExistence type="inferred from homology"/>
<dbReference type="SUPFAM" id="SSF51004">
    <property type="entry name" value="C-terminal (heme d1) domain of cytochrome cd1-nitrite reductase"/>
    <property type="match status" value="1"/>
</dbReference>
<protein>
    <submittedName>
        <fullName evidence="2">Lactonase family protein</fullName>
        <ecNumber evidence="2">3.1.1.-</ecNumber>
    </submittedName>
</protein>
<dbReference type="PANTHER" id="PTHR30344">
    <property type="entry name" value="6-PHOSPHOGLUCONOLACTONASE-RELATED"/>
    <property type="match status" value="1"/>
</dbReference>